<evidence type="ECO:0000256" key="1">
    <source>
        <dbReference type="SAM" id="Phobius"/>
    </source>
</evidence>
<protein>
    <submittedName>
        <fullName evidence="2">Uncharacterized protein</fullName>
    </submittedName>
</protein>
<dbReference type="Proteomes" id="UP000075636">
    <property type="component" value="Unassembled WGS sequence"/>
</dbReference>
<keyword evidence="1" id="KW-0812">Transmembrane</keyword>
<evidence type="ECO:0000313" key="3">
    <source>
        <dbReference type="Proteomes" id="UP000075636"/>
    </source>
</evidence>
<accession>A0A149TFT3</accession>
<keyword evidence="1" id="KW-0472">Membrane</keyword>
<comment type="caution">
    <text evidence="2">The sequence shown here is derived from an EMBL/GenBank/DDBJ whole genome shotgun (WGS) entry which is preliminary data.</text>
</comment>
<name>A0A149TFT3_9PROT</name>
<evidence type="ECO:0000313" key="2">
    <source>
        <dbReference type="EMBL" id="KXV46279.1"/>
    </source>
</evidence>
<dbReference type="EMBL" id="LHZR01000113">
    <property type="protein sequence ID" value="KXV46279.1"/>
    <property type="molecule type" value="Genomic_DNA"/>
</dbReference>
<keyword evidence="1" id="KW-1133">Transmembrane helix</keyword>
<dbReference type="PATRIC" id="fig|318683.6.peg.872"/>
<proteinExistence type="predicted"/>
<dbReference type="RefSeq" id="WP_062110060.1">
    <property type="nucleotide sequence ID" value="NZ_JAMZAI010000001.1"/>
</dbReference>
<dbReference type="AlphaFoldDB" id="A0A149TFT3"/>
<gene>
    <name evidence="2" type="ORF">AD945_15000</name>
</gene>
<feature type="transmembrane region" description="Helical" evidence="1">
    <location>
        <begin position="45"/>
        <end position="63"/>
    </location>
</feature>
<reference evidence="2 3" key="1">
    <citation type="submission" date="2015-06" db="EMBL/GenBank/DDBJ databases">
        <title>Improved classification and identification of acetic acid bacteria using matrix-assisted laser desorption/ionization time-of-flight mass spectrometry; Gluconobacter nephelii and Gluconobacter uchimurae are later heterotypic synonyms of Gluconobacter japonicus and Gluconobacter oxydans, respectively.</title>
        <authorList>
            <person name="Li L."/>
            <person name="Cleenwerck I."/>
            <person name="De Vuyst L."/>
            <person name="Vandamme P."/>
        </authorList>
    </citation>
    <scope>NUCLEOTIDE SEQUENCE [LARGE SCALE GENOMIC DNA]</scope>
    <source>
        <strain evidence="2 3">LMG 1768</strain>
    </source>
</reference>
<organism evidence="2 3">
    <name type="scientific">Gluconobacter albidus</name>
    <dbReference type="NCBI Taxonomy" id="318683"/>
    <lineage>
        <taxon>Bacteria</taxon>
        <taxon>Pseudomonadati</taxon>
        <taxon>Pseudomonadota</taxon>
        <taxon>Alphaproteobacteria</taxon>
        <taxon>Acetobacterales</taxon>
        <taxon>Acetobacteraceae</taxon>
        <taxon>Gluconobacter</taxon>
    </lineage>
</organism>
<sequence length="66" mass="7146">MSADLERLRGGADTCPCRSGLAAKLSRVARETEALVSDLMVDQPLLWLLTASFIGFLLGKRLLGKN</sequence>
<dbReference type="OrthoDB" id="7273622at2"/>